<dbReference type="Proteomes" id="UP001164761">
    <property type="component" value="Chromosome"/>
</dbReference>
<dbReference type="PANTHER" id="PTHR33055:SF13">
    <property type="entry name" value="TRANSPOSASE"/>
    <property type="match status" value="1"/>
</dbReference>
<evidence type="ECO:0000313" key="3">
    <source>
        <dbReference type="EMBL" id="WAH43395.1"/>
    </source>
</evidence>
<dbReference type="PANTHER" id="PTHR33055">
    <property type="entry name" value="TRANSPOSASE FOR INSERTION SEQUENCE ELEMENT IS1111A"/>
    <property type="match status" value="1"/>
</dbReference>
<dbReference type="NCBIfam" id="NF033542">
    <property type="entry name" value="transpos_IS110"/>
    <property type="match status" value="1"/>
</dbReference>
<evidence type="ECO:0000259" key="2">
    <source>
        <dbReference type="Pfam" id="PF02371"/>
    </source>
</evidence>
<dbReference type="InterPro" id="IPR047650">
    <property type="entry name" value="Transpos_IS110"/>
</dbReference>
<dbReference type="InterPro" id="IPR002525">
    <property type="entry name" value="Transp_IS110-like_N"/>
</dbReference>
<organism evidence="3 4">
    <name type="scientific">Alicyclobacillus fastidiosus</name>
    <dbReference type="NCBI Taxonomy" id="392011"/>
    <lineage>
        <taxon>Bacteria</taxon>
        <taxon>Bacillati</taxon>
        <taxon>Bacillota</taxon>
        <taxon>Bacilli</taxon>
        <taxon>Bacillales</taxon>
        <taxon>Alicyclobacillaceae</taxon>
        <taxon>Alicyclobacillus</taxon>
    </lineage>
</organism>
<proteinExistence type="predicted"/>
<evidence type="ECO:0000313" key="4">
    <source>
        <dbReference type="Proteomes" id="UP001164761"/>
    </source>
</evidence>
<keyword evidence="4" id="KW-1185">Reference proteome</keyword>
<feature type="domain" description="Transposase IS110-like N-terminal" evidence="1">
    <location>
        <begin position="8"/>
        <end position="153"/>
    </location>
</feature>
<dbReference type="EMBL" id="CP104067">
    <property type="protein sequence ID" value="WAH43395.1"/>
    <property type="molecule type" value="Genomic_DNA"/>
</dbReference>
<dbReference type="RefSeq" id="WP_268007277.1">
    <property type="nucleotide sequence ID" value="NZ_BSUT01000001.1"/>
</dbReference>
<protein>
    <submittedName>
        <fullName evidence="3">IS110 family transposase</fullName>
    </submittedName>
</protein>
<accession>A0ABY6ZKF3</accession>
<reference evidence="3" key="1">
    <citation type="submission" date="2022-08" db="EMBL/GenBank/DDBJ databases">
        <title>Alicyclobacillus fastidiosus DSM 17978, complete genome.</title>
        <authorList>
            <person name="Wang Q."/>
            <person name="Cai R."/>
            <person name="Wang Z."/>
        </authorList>
    </citation>
    <scope>NUCLEOTIDE SEQUENCE</scope>
    <source>
        <strain evidence="3">DSM 17978</strain>
    </source>
</reference>
<dbReference type="Pfam" id="PF02371">
    <property type="entry name" value="Transposase_20"/>
    <property type="match status" value="1"/>
</dbReference>
<sequence length="377" mass="42899">MKDSTKFVGLDVSKDSIAVGIADIGRGAPRFFGTITNNPEAIRKLVRQLGNDVQLEFCYEAGPTGYGLYRQLTKMGLSCMVVAPSLIPVRQGDRVKTDRRDALRLAQLLRAGELTSVWVPQEDDEGLRDLVRAREDAKEDQLRTRHRLLKFLLRWGLRTPKGIRNWTPKHRKWLDTLQFTNRAQRMAFQEYLHQLDEIDGRIQRLEQEIHVQATDSFHAPVIQALQTLRGVAEVTATSLVAEIGQFSRFSNPRQLMAYAGLVPREYSSGANRWQGGITKTGNAHVRHILAESAWSYRYSPAIKGRIKQRQEGQSPQTQAIAWKAQDRLHRKYFRLISRGKNHSVAVTAVARELLGFIWAIGCMAERMRDKENTNSIA</sequence>
<gene>
    <name evidence="3" type="ORF">NZD89_08405</name>
</gene>
<dbReference type="InterPro" id="IPR003346">
    <property type="entry name" value="Transposase_20"/>
</dbReference>
<feature type="domain" description="Transposase IS116/IS110/IS902 C-terminal" evidence="2">
    <location>
        <begin position="223"/>
        <end position="296"/>
    </location>
</feature>
<name>A0ABY6ZKF3_9BACL</name>
<dbReference type="Pfam" id="PF01548">
    <property type="entry name" value="DEDD_Tnp_IS110"/>
    <property type="match status" value="1"/>
</dbReference>
<evidence type="ECO:0000259" key="1">
    <source>
        <dbReference type="Pfam" id="PF01548"/>
    </source>
</evidence>